<dbReference type="InterPro" id="IPR009051">
    <property type="entry name" value="Helical_ferredxn"/>
</dbReference>
<comment type="cofactor">
    <cofactor evidence="6">
        <name>[4Fe-4S] cluster</name>
        <dbReference type="ChEBI" id="CHEBI:49883"/>
    </cofactor>
    <text evidence="6">Binds 2 [4Fe-4S] clusters.</text>
</comment>
<dbReference type="GO" id="GO:0051539">
    <property type="term" value="F:4 iron, 4 sulfur cluster binding"/>
    <property type="evidence" value="ECO:0007669"/>
    <property type="project" value="UniProtKB-UniRule"/>
</dbReference>
<dbReference type="PROSITE" id="PS00198">
    <property type="entry name" value="4FE4S_FER_1"/>
    <property type="match status" value="2"/>
</dbReference>
<organism evidence="8 9">
    <name type="scientific">Parageobacillus toebii</name>
    <dbReference type="NCBI Taxonomy" id="153151"/>
    <lineage>
        <taxon>Bacteria</taxon>
        <taxon>Bacillati</taxon>
        <taxon>Bacillota</taxon>
        <taxon>Bacilli</taxon>
        <taxon>Bacillales</taxon>
        <taxon>Anoxybacillaceae</taxon>
        <taxon>Parageobacillus</taxon>
    </lineage>
</organism>
<reference evidence="8 9" key="1">
    <citation type="submission" date="2016-01" db="EMBL/GenBank/DDBJ databases">
        <title>Draft Genome Sequences of Seven Thermophilic Sporeformers Isolated from Foods.</title>
        <authorList>
            <person name="Berendsen E.M."/>
            <person name="Wells-Bennik M.H."/>
            <person name="Krawcyk A.O."/>
            <person name="De Jong A."/>
            <person name="Holsappel S."/>
            <person name="Eijlander R.T."/>
            <person name="Kuipers O.P."/>
        </authorList>
    </citation>
    <scope>NUCLEOTIDE SEQUENCE [LARGE SCALE GENOMIC DNA]</scope>
    <source>
        <strain evidence="8 9">B4110</strain>
    </source>
</reference>
<keyword evidence="6" id="KW-0813">Transport</keyword>
<gene>
    <name evidence="8" type="ORF">B4110_3579</name>
</gene>
<keyword evidence="4 6" id="KW-0408">Iron</keyword>
<dbReference type="PATRIC" id="fig|153151.4.peg.3872"/>
<keyword evidence="1 6" id="KW-0004">4Fe-4S</keyword>
<evidence type="ECO:0000256" key="1">
    <source>
        <dbReference type="ARBA" id="ARBA00022485"/>
    </source>
</evidence>
<sequence length="441" mass="48952">MNVEEKTHLKKAEDLAYDCVQCGYCLPACPTYLTMKTETQSPRGRINLVRMAAEGRITLDELSGPIDLCLGCRACEQVCPSNVQYGKLLELAKTAIQHHKKQSASPFRRFCEDVVFKQMFARKNVMNKLGSLLWLYQKSGAKKIAHMEPFRRLFPENLALFDKGLDEAKPPFKSNDGRRYSPVGKRPVLKVAFFTGCVMEAVFHRINLLSIRLLQKAGCEVVTVDGQTCCGALQAHAGEEETAKMVAKRNIEAFESEDFDYIVNNAGGCGAMLKEYDRLLADDPDWSARAARFSEKTADISVILDMLGFKPEKTLSYRVTYQPSCHMTNVQKVAKEPEKLIRSIKGIEWIPLNDPNVCCGSAGIYNLVHFQESMDILGAKMADIKGTKADVVVTTNPGCLLQMKAGIIKEGLNGRMKAVHLVELLAEACGIDSSHRGQTQG</sequence>
<dbReference type="RefSeq" id="WP_062677236.1">
    <property type="nucleotide sequence ID" value="NZ_LQYW01000007.1"/>
</dbReference>
<protein>
    <recommendedName>
        <fullName evidence="6">Glycolate oxidase iron-sulfur subunit</fullName>
        <ecNumber evidence="6">1.1.99.14</ecNumber>
    </recommendedName>
</protein>
<dbReference type="EC" id="1.1.99.14" evidence="6"/>
<keyword evidence="3" id="KW-0677">Repeat</keyword>
<evidence type="ECO:0000256" key="4">
    <source>
        <dbReference type="ARBA" id="ARBA00023004"/>
    </source>
</evidence>
<dbReference type="PROSITE" id="PS51379">
    <property type="entry name" value="4FE4S_FER_2"/>
    <property type="match status" value="2"/>
</dbReference>
<evidence type="ECO:0000256" key="3">
    <source>
        <dbReference type="ARBA" id="ARBA00022737"/>
    </source>
</evidence>
<keyword evidence="5 6" id="KW-0411">Iron-sulfur</keyword>
<evidence type="ECO:0000313" key="9">
    <source>
        <dbReference type="Proteomes" id="UP000075324"/>
    </source>
</evidence>
<evidence type="ECO:0000313" key="8">
    <source>
        <dbReference type="EMBL" id="KYD32749.1"/>
    </source>
</evidence>
<dbReference type="InterPro" id="IPR017900">
    <property type="entry name" value="4Fe4S_Fe_S_CS"/>
</dbReference>
<feature type="domain" description="4Fe-4S ferredoxin-type" evidence="7">
    <location>
        <begin position="11"/>
        <end position="38"/>
    </location>
</feature>
<dbReference type="Pfam" id="PF13183">
    <property type="entry name" value="Fer4_8"/>
    <property type="match status" value="1"/>
</dbReference>
<dbReference type="GO" id="GO:0019154">
    <property type="term" value="F:glycolate dehydrogenase activity"/>
    <property type="evidence" value="ECO:0007669"/>
    <property type="project" value="UniProtKB-EC"/>
</dbReference>
<feature type="domain" description="4Fe-4S ferredoxin-type" evidence="7">
    <location>
        <begin position="55"/>
        <end position="83"/>
    </location>
</feature>
<evidence type="ECO:0000256" key="2">
    <source>
        <dbReference type="ARBA" id="ARBA00022723"/>
    </source>
</evidence>
<comment type="caution">
    <text evidence="8">The sequence shown here is derived from an EMBL/GenBank/DDBJ whole genome shotgun (WGS) entry which is preliminary data.</text>
</comment>
<dbReference type="InterPro" id="IPR004017">
    <property type="entry name" value="Cys_rich_dom"/>
</dbReference>
<dbReference type="Gene3D" id="1.10.1060.10">
    <property type="entry name" value="Alpha-helical ferredoxin"/>
    <property type="match status" value="1"/>
</dbReference>
<dbReference type="PANTHER" id="PTHR32479">
    <property type="entry name" value="GLYCOLATE OXIDASE IRON-SULFUR SUBUNIT"/>
    <property type="match status" value="1"/>
</dbReference>
<dbReference type="AlphaFoldDB" id="A0A150N7S7"/>
<keyword evidence="6" id="KW-0249">Electron transport</keyword>
<dbReference type="Proteomes" id="UP000075324">
    <property type="component" value="Unassembled WGS sequence"/>
</dbReference>
<keyword evidence="2 6" id="KW-0479">Metal-binding</keyword>
<dbReference type="PIRSF" id="PIRSF000139">
    <property type="entry name" value="Glc_ox_4Fe-4S"/>
    <property type="match status" value="1"/>
</dbReference>
<evidence type="ECO:0000259" key="7">
    <source>
        <dbReference type="PROSITE" id="PS51379"/>
    </source>
</evidence>
<evidence type="ECO:0000256" key="6">
    <source>
        <dbReference type="PIRNR" id="PIRNR000139"/>
    </source>
</evidence>
<dbReference type="EMBL" id="LQYW01000007">
    <property type="protein sequence ID" value="KYD32749.1"/>
    <property type="molecule type" value="Genomic_DNA"/>
</dbReference>
<comment type="catalytic activity">
    <reaction evidence="6">
        <text>glycolate + A = glyoxylate + AH2</text>
        <dbReference type="Rhea" id="RHEA:21264"/>
        <dbReference type="ChEBI" id="CHEBI:13193"/>
        <dbReference type="ChEBI" id="CHEBI:17499"/>
        <dbReference type="ChEBI" id="CHEBI:29805"/>
        <dbReference type="ChEBI" id="CHEBI:36655"/>
        <dbReference type="EC" id="1.1.99.14"/>
    </reaction>
</comment>
<comment type="catalytic activity">
    <reaction evidence="6">
        <text>(R)-lactate + A = pyruvate + AH2</text>
        <dbReference type="Rhea" id="RHEA:15089"/>
        <dbReference type="ChEBI" id="CHEBI:13193"/>
        <dbReference type="ChEBI" id="CHEBI:15361"/>
        <dbReference type="ChEBI" id="CHEBI:16004"/>
        <dbReference type="ChEBI" id="CHEBI:17499"/>
    </reaction>
</comment>
<dbReference type="PANTHER" id="PTHR32479:SF17">
    <property type="entry name" value="GLYCOLATE OXIDASE IRON-SULFUR SUBUNIT"/>
    <property type="match status" value="1"/>
</dbReference>
<accession>A0A150N7S7</accession>
<dbReference type="InterPro" id="IPR012257">
    <property type="entry name" value="Glc_ox_4Fe-4S"/>
</dbReference>
<dbReference type="InterPro" id="IPR017896">
    <property type="entry name" value="4Fe4S_Fe-S-bd"/>
</dbReference>
<dbReference type="GO" id="GO:0046872">
    <property type="term" value="F:metal ion binding"/>
    <property type="evidence" value="ECO:0007669"/>
    <property type="project" value="UniProtKB-UniRule"/>
</dbReference>
<evidence type="ECO:0000256" key="5">
    <source>
        <dbReference type="ARBA" id="ARBA00023014"/>
    </source>
</evidence>
<comment type="function">
    <text evidence="6">Component of a complex that catalyzes the oxidation of glycolate to glyoxylate.</text>
</comment>
<proteinExistence type="predicted"/>
<dbReference type="Pfam" id="PF02754">
    <property type="entry name" value="CCG"/>
    <property type="match status" value="2"/>
</dbReference>
<name>A0A150N7S7_9BACL</name>
<dbReference type="SUPFAM" id="SSF46548">
    <property type="entry name" value="alpha-helical ferredoxin"/>
    <property type="match status" value="1"/>
</dbReference>